<reference evidence="1 2" key="1">
    <citation type="journal article" date="2013" name="Genome Announc.">
        <title>The Draft Genome Sequence of Sphingomonas paucimobilis Strain HER1398 (Proteobacteria), Host to the Giant PAU Phage, Indicates That It Is a Member of the Genus Sphingobacterium (Bacteroidetes).</title>
        <authorList>
            <person name="White R.A.III."/>
            <person name="Suttle C.A."/>
        </authorList>
    </citation>
    <scope>NUCLEOTIDE SEQUENCE [LARGE SCALE GENOMIC DNA]</scope>
    <source>
        <strain evidence="1 2">HER1398</strain>
    </source>
</reference>
<accession>U2J579</accession>
<organism evidence="1 2">
    <name type="scientific">Sphingobacterium paucimobilis HER1398</name>
    <dbReference type="NCBI Taxonomy" id="1346330"/>
    <lineage>
        <taxon>Bacteria</taxon>
        <taxon>Pseudomonadati</taxon>
        <taxon>Bacteroidota</taxon>
        <taxon>Sphingobacteriia</taxon>
        <taxon>Sphingobacteriales</taxon>
        <taxon>Sphingobacteriaceae</taxon>
        <taxon>Sphingobacterium</taxon>
    </lineage>
</organism>
<evidence type="ECO:0000313" key="1">
    <source>
        <dbReference type="EMBL" id="ERJ60069.1"/>
    </source>
</evidence>
<comment type="caution">
    <text evidence="1">The sequence shown here is derived from an EMBL/GenBank/DDBJ whole genome shotgun (WGS) entry which is preliminary data.</text>
</comment>
<protein>
    <recommendedName>
        <fullName evidence="3">Thiamine pyrophosphokinase</fullName>
    </recommendedName>
</protein>
<dbReference type="PATRIC" id="fig|1346330.5.peg.1388"/>
<name>U2J579_9SPHI</name>
<sequence>MVDQLLEWSPTIITDDYNLDFLLSEEIKVDVVFSTPPNEFLQEQISFLPLNGSFLDSALSYLISKSYPAVNILCTEIEDSLVRFAEDINIVAFCKNKRYVFVRSYYEKWKPKGEAVYVDPKCLESQEGLRLVGEQSFETENDGFFRLFFCDEKFVCVGEDI</sequence>
<gene>
    <name evidence="1" type="ORF">M472_14995</name>
</gene>
<evidence type="ECO:0000313" key="2">
    <source>
        <dbReference type="Proteomes" id="UP000016584"/>
    </source>
</evidence>
<keyword evidence="2" id="KW-1185">Reference proteome</keyword>
<dbReference type="Proteomes" id="UP000016584">
    <property type="component" value="Unassembled WGS sequence"/>
</dbReference>
<evidence type="ECO:0008006" key="3">
    <source>
        <dbReference type="Google" id="ProtNLM"/>
    </source>
</evidence>
<dbReference type="EMBL" id="ATDL01000010">
    <property type="protein sequence ID" value="ERJ60069.1"/>
    <property type="molecule type" value="Genomic_DNA"/>
</dbReference>
<dbReference type="STRING" id="1346330.M472_14995"/>
<proteinExistence type="predicted"/>
<dbReference type="AlphaFoldDB" id="U2J579"/>